<reference evidence="3" key="1">
    <citation type="journal article" date="2020" name="Fungal Divers.">
        <title>Resolving the Mortierellaceae phylogeny through synthesis of multi-gene phylogenetics and phylogenomics.</title>
        <authorList>
            <person name="Vandepol N."/>
            <person name="Liber J."/>
            <person name="Desiro A."/>
            <person name="Na H."/>
            <person name="Kennedy M."/>
            <person name="Barry K."/>
            <person name="Grigoriev I.V."/>
            <person name="Miller A.N."/>
            <person name="O'Donnell K."/>
            <person name="Stajich J.E."/>
            <person name="Bonito G."/>
        </authorList>
    </citation>
    <scope>NUCLEOTIDE SEQUENCE</scope>
    <source>
        <strain evidence="3">NVP1</strain>
    </source>
</reference>
<comment type="caution">
    <text evidence="3">The sequence shown here is derived from an EMBL/GenBank/DDBJ whole genome shotgun (WGS) entry which is preliminary data.</text>
</comment>
<dbReference type="PANTHER" id="PTHR46467:SF1">
    <property type="entry name" value="TETHER CONTAINING UBX DOMAIN FOR GLUT4"/>
    <property type="match status" value="1"/>
</dbReference>
<dbReference type="Gene3D" id="3.10.20.90">
    <property type="entry name" value="Phosphatidylinositol 3-kinase Catalytic Subunit, Chain A, domain 1"/>
    <property type="match status" value="1"/>
</dbReference>
<feature type="region of interest" description="Disordered" evidence="2">
    <location>
        <begin position="258"/>
        <end position="342"/>
    </location>
</feature>
<feature type="compositionally biased region" description="Polar residues" evidence="2">
    <location>
        <begin position="500"/>
        <end position="510"/>
    </location>
</feature>
<dbReference type="GO" id="GO:0012506">
    <property type="term" value="C:vesicle membrane"/>
    <property type="evidence" value="ECO:0007669"/>
    <property type="project" value="TreeGrafter"/>
</dbReference>
<proteinExistence type="predicted"/>
<evidence type="ECO:0000313" key="3">
    <source>
        <dbReference type="EMBL" id="KAF9324866.1"/>
    </source>
</evidence>
<dbReference type="AlphaFoldDB" id="A0A9P5SEB4"/>
<sequence length="526" mass="56804">MASNVTVMLGGQTKQLVKTTPTMLLRQIANTVCEQQGYSEPESYGLKSLNLTRRTGTRPSTVKNNMIALGRRLSRGGRQQPTLVYMLPVVVLLEREYNTIEKLRGTTLELGGLTSGNVVIRVLMRYMDTGIDDFMHRIENTPPRPVNGHSTNSTSSSNPNRPMERNEASPQHITFHSPGGSYEIPIPGMTARGGSLDVMNTKREGNIIISGASASSSGNSDGDTPRQTPAQDMNSAMIEASQEIRQLREQEAQAALTDRVKRLSKTGESSDKDRFSRSLQFAEPPVAARGSSTAGPSSSTLASTGISSPFTEEPTMDMEADSNISADVNPRPLPQSSASAPSPQEVVRQIAHRVSQQLREAQLRGEPALDYHTLIAQEIVKEQKAGILPVSPPGSRHNSVDKAKASPNRAALPPIAPTTNAQDKKMSAPKESPLTSLCGLESSITTTVPIKDKGKGSEKEKDKDRSHILGRQRSLPMLMRRLSGRARADKAAPIDGNGTGATDSSGGSVSNERRRGLPKWMKLSKK</sequence>
<feature type="region of interest" description="Disordered" evidence="2">
    <location>
        <begin position="210"/>
        <end position="230"/>
    </location>
</feature>
<dbReference type="PANTHER" id="PTHR46467">
    <property type="entry name" value="TETHER CONTAINING UBX DOMAIN FOR GLUT4"/>
    <property type="match status" value="1"/>
</dbReference>
<dbReference type="GO" id="GO:0006886">
    <property type="term" value="P:intracellular protein transport"/>
    <property type="evidence" value="ECO:0007669"/>
    <property type="project" value="TreeGrafter"/>
</dbReference>
<organism evidence="3 4">
    <name type="scientific">Podila minutissima</name>
    <dbReference type="NCBI Taxonomy" id="64525"/>
    <lineage>
        <taxon>Eukaryota</taxon>
        <taxon>Fungi</taxon>
        <taxon>Fungi incertae sedis</taxon>
        <taxon>Mucoromycota</taxon>
        <taxon>Mortierellomycotina</taxon>
        <taxon>Mortierellomycetes</taxon>
        <taxon>Mortierellales</taxon>
        <taxon>Mortierellaceae</taxon>
        <taxon>Podila</taxon>
    </lineage>
</organism>
<evidence type="ECO:0000256" key="1">
    <source>
        <dbReference type="SAM" id="Coils"/>
    </source>
</evidence>
<feature type="compositionally biased region" description="Low complexity" evidence="2">
    <location>
        <begin position="210"/>
        <end position="222"/>
    </location>
</feature>
<dbReference type="Proteomes" id="UP000696485">
    <property type="component" value="Unassembled WGS sequence"/>
</dbReference>
<keyword evidence="1" id="KW-0175">Coiled coil</keyword>
<protein>
    <submittedName>
        <fullName evidence="3">Uncharacterized protein</fullName>
    </submittedName>
</protein>
<evidence type="ECO:0000313" key="4">
    <source>
        <dbReference type="Proteomes" id="UP000696485"/>
    </source>
</evidence>
<feature type="compositionally biased region" description="Low complexity" evidence="2">
    <location>
        <begin position="297"/>
        <end position="308"/>
    </location>
</feature>
<name>A0A9P5SEB4_9FUNG</name>
<feature type="region of interest" description="Disordered" evidence="2">
    <location>
        <begin position="388"/>
        <end position="526"/>
    </location>
</feature>
<feature type="coiled-coil region" evidence="1">
    <location>
        <begin position="230"/>
        <end position="257"/>
    </location>
</feature>
<dbReference type="EMBL" id="JAAAUY010001016">
    <property type="protein sequence ID" value="KAF9324866.1"/>
    <property type="molecule type" value="Genomic_DNA"/>
</dbReference>
<accession>A0A9P5SEB4</accession>
<feature type="region of interest" description="Disordered" evidence="2">
    <location>
        <begin position="137"/>
        <end position="188"/>
    </location>
</feature>
<keyword evidence="4" id="KW-1185">Reference proteome</keyword>
<dbReference type="GO" id="GO:0005634">
    <property type="term" value="C:nucleus"/>
    <property type="evidence" value="ECO:0007669"/>
    <property type="project" value="TreeGrafter"/>
</dbReference>
<dbReference type="GO" id="GO:0005737">
    <property type="term" value="C:cytoplasm"/>
    <property type="evidence" value="ECO:0007669"/>
    <property type="project" value="TreeGrafter"/>
</dbReference>
<feature type="compositionally biased region" description="Basic and acidic residues" evidence="2">
    <location>
        <begin position="450"/>
        <end position="467"/>
    </location>
</feature>
<evidence type="ECO:0000256" key="2">
    <source>
        <dbReference type="SAM" id="MobiDB-lite"/>
    </source>
</evidence>
<gene>
    <name evidence="3" type="ORF">BG006_000161</name>
</gene>